<dbReference type="GO" id="GO:0046872">
    <property type="term" value="F:metal ion binding"/>
    <property type="evidence" value="ECO:0007669"/>
    <property type="project" value="UniProtKB-KW"/>
</dbReference>
<dbReference type="InterPro" id="IPR000422">
    <property type="entry name" value="DHBP_synthase_RibB"/>
</dbReference>
<dbReference type="Pfam" id="PF00926">
    <property type="entry name" value="DHBP_synthase"/>
    <property type="match status" value="1"/>
</dbReference>
<dbReference type="InterPro" id="IPR011059">
    <property type="entry name" value="Metal-dep_hydrolase_composite"/>
</dbReference>
<evidence type="ECO:0000256" key="4">
    <source>
        <dbReference type="ARBA" id="ARBA00012153"/>
    </source>
</evidence>
<accession>A0A507F7J5</accession>
<comment type="cofactor">
    <cofactor evidence="1">
        <name>Mn(2+)</name>
        <dbReference type="ChEBI" id="CHEBI:29035"/>
    </cofactor>
</comment>
<dbReference type="InterPro" id="IPR017945">
    <property type="entry name" value="DHBP_synth_RibB-like_a/b_dom"/>
</dbReference>
<evidence type="ECO:0000256" key="5">
    <source>
        <dbReference type="ARBA" id="ARBA00022619"/>
    </source>
</evidence>
<evidence type="ECO:0000256" key="8">
    <source>
        <dbReference type="ARBA" id="ARBA00023211"/>
    </source>
</evidence>
<dbReference type="GO" id="GO:0008686">
    <property type="term" value="F:3,4-dihydroxy-2-butanone-4-phosphate synthase activity"/>
    <property type="evidence" value="ECO:0007669"/>
    <property type="project" value="UniProtKB-EC"/>
</dbReference>
<dbReference type="GO" id="GO:0016810">
    <property type="term" value="F:hydrolase activity, acting on carbon-nitrogen (but not peptide) bonds"/>
    <property type="evidence" value="ECO:0007669"/>
    <property type="project" value="InterPro"/>
</dbReference>
<dbReference type="GO" id="GO:0009231">
    <property type="term" value="P:riboflavin biosynthetic process"/>
    <property type="evidence" value="ECO:0007669"/>
    <property type="project" value="UniProtKB-UniPathway"/>
</dbReference>
<dbReference type="NCBIfam" id="TIGR00506">
    <property type="entry name" value="ribB"/>
    <property type="match status" value="1"/>
</dbReference>
<evidence type="ECO:0000256" key="9">
    <source>
        <dbReference type="ARBA" id="ARBA00023239"/>
    </source>
</evidence>
<comment type="caution">
    <text evidence="10">The sequence shown here is derived from an EMBL/GenBank/DDBJ whole genome shotgun (WGS) entry which is preliminary data.</text>
</comment>
<name>A0A507F7J5_9FUNG</name>
<keyword evidence="11" id="KW-1185">Reference proteome</keyword>
<comment type="pathway">
    <text evidence="3">Cofactor biosynthesis; riboflavin biosynthesis; 2-hydroxy-3-oxobutyl phosphate from D-ribulose 5-phosphate: step 1/1.</text>
</comment>
<organism evidence="10 11">
    <name type="scientific">Chytriomyces confervae</name>
    <dbReference type="NCBI Taxonomy" id="246404"/>
    <lineage>
        <taxon>Eukaryota</taxon>
        <taxon>Fungi</taxon>
        <taxon>Fungi incertae sedis</taxon>
        <taxon>Chytridiomycota</taxon>
        <taxon>Chytridiomycota incertae sedis</taxon>
        <taxon>Chytridiomycetes</taxon>
        <taxon>Chytridiales</taxon>
        <taxon>Chytriomycetaceae</taxon>
        <taxon>Chytriomyces</taxon>
    </lineage>
</organism>
<comment type="cofactor">
    <cofactor evidence="2">
        <name>Mg(2+)</name>
        <dbReference type="ChEBI" id="CHEBI:18420"/>
    </cofactor>
</comment>
<dbReference type="SUPFAM" id="SSF51338">
    <property type="entry name" value="Composite domain of metallo-dependent hydrolases"/>
    <property type="match status" value="1"/>
</dbReference>
<dbReference type="EMBL" id="QEAP01000248">
    <property type="protein sequence ID" value="TPX71600.1"/>
    <property type="molecule type" value="Genomic_DNA"/>
</dbReference>
<dbReference type="Proteomes" id="UP000320333">
    <property type="component" value="Unassembled WGS sequence"/>
</dbReference>
<dbReference type="GO" id="GO:0005758">
    <property type="term" value="C:mitochondrial intermembrane space"/>
    <property type="evidence" value="ECO:0007669"/>
    <property type="project" value="TreeGrafter"/>
</dbReference>
<dbReference type="Gene3D" id="3.90.870.10">
    <property type="entry name" value="DHBP synthase"/>
    <property type="match status" value="1"/>
</dbReference>
<dbReference type="OrthoDB" id="60371at2759"/>
<evidence type="ECO:0000313" key="11">
    <source>
        <dbReference type="Proteomes" id="UP000320333"/>
    </source>
</evidence>
<keyword evidence="9" id="KW-0456">Lyase</keyword>
<keyword evidence="8" id="KW-0464">Manganese</keyword>
<dbReference type="PANTHER" id="PTHR21327">
    <property type="entry name" value="GTP CYCLOHYDROLASE II-RELATED"/>
    <property type="match status" value="1"/>
</dbReference>
<evidence type="ECO:0000256" key="3">
    <source>
        <dbReference type="ARBA" id="ARBA00004904"/>
    </source>
</evidence>
<dbReference type="UniPathway" id="UPA00275"/>
<sequence length="517" mass="54694">MTPVKDELIALRGIAYADSHAFVPSGTVVFSRTSGTVKAVSPDSGSCDLDLEGAAAVDGAGYLLLPAFVDAGIIGASGGQSLPETLRLAVAQGSSVSVVANFGDSIGASADPKHGTVINFGSQSAASATQTRFSRGEHSLNLSHGYSAVLSHPQRGDLNNASGPVALSQTPSVWPYIRDQARSLLQSSSPNGKLDAALLSLLKSVSEDSCKHLGLEGIRGQICPGAIADFILIKLDSQWVLSAQGTLLPLYLSQTTPSRIHTVLIGGTQAYTLQNSQIAQSLAAATLSKYYVEPNLPPSVVNGDMDATVEHESSKFNTIPEAIEAIQRGEVIIVVDNEDRENEGDFVFAAEDATPEKLAFVIRHSGGVICVPMEGHRLDALKLPLMVENNEDSLKTAYTISVDYKHGTTTGISSHDRAKTLVALSDPSAKATDFQRPGHVFPLRAVNNGVLSRVGHTEASLDLCRLAGKQMCAGISEVVLDEGGMARRDDMFLMAKKWNMCIITVDALVRYRVANGV</sequence>
<dbReference type="PANTHER" id="PTHR21327:SF18">
    <property type="entry name" value="3,4-DIHYDROXY-2-BUTANONE 4-PHOSPHATE SYNTHASE"/>
    <property type="match status" value="1"/>
</dbReference>
<protein>
    <recommendedName>
        <fullName evidence="4">3,4-dihydroxy-2-butanone-4-phosphate synthase</fullName>
        <ecNumber evidence="4">4.1.99.12</ecNumber>
    </recommendedName>
</protein>
<gene>
    <name evidence="10" type="primary">RIB3</name>
    <name evidence="10" type="ORF">CcCBS67573_g06134</name>
</gene>
<dbReference type="STRING" id="246404.A0A507F7J5"/>
<evidence type="ECO:0000256" key="2">
    <source>
        <dbReference type="ARBA" id="ARBA00001946"/>
    </source>
</evidence>
<dbReference type="AlphaFoldDB" id="A0A507F7J5"/>
<evidence type="ECO:0000313" key="10">
    <source>
        <dbReference type="EMBL" id="TPX71600.1"/>
    </source>
</evidence>
<evidence type="ECO:0000256" key="1">
    <source>
        <dbReference type="ARBA" id="ARBA00001936"/>
    </source>
</evidence>
<keyword evidence="6" id="KW-0479">Metal-binding</keyword>
<keyword evidence="5" id="KW-0686">Riboflavin biosynthesis</keyword>
<proteinExistence type="predicted"/>
<evidence type="ECO:0000256" key="7">
    <source>
        <dbReference type="ARBA" id="ARBA00022842"/>
    </source>
</evidence>
<reference evidence="10 11" key="1">
    <citation type="journal article" date="2019" name="Sci. Rep.">
        <title>Comparative genomics of chytrid fungi reveal insights into the obligate biotrophic and pathogenic lifestyle of Synchytrium endobioticum.</title>
        <authorList>
            <person name="van de Vossenberg B.T.L.H."/>
            <person name="Warris S."/>
            <person name="Nguyen H.D.T."/>
            <person name="van Gent-Pelzer M.P.E."/>
            <person name="Joly D.L."/>
            <person name="van de Geest H.C."/>
            <person name="Bonants P.J.M."/>
            <person name="Smith D.S."/>
            <person name="Levesque C.A."/>
            <person name="van der Lee T.A.J."/>
        </authorList>
    </citation>
    <scope>NUCLEOTIDE SEQUENCE [LARGE SCALE GENOMIC DNA]</scope>
    <source>
        <strain evidence="10 11">CBS 675.73</strain>
    </source>
</reference>
<dbReference type="EC" id="4.1.99.12" evidence="4"/>
<dbReference type="SUPFAM" id="SSF55821">
    <property type="entry name" value="YrdC/RibB"/>
    <property type="match status" value="1"/>
</dbReference>
<keyword evidence="7" id="KW-0460">Magnesium</keyword>
<dbReference type="FunFam" id="3.90.870.10:FF:000001">
    <property type="entry name" value="Riboflavin biosynthesis protein RibBA"/>
    <property type="match status" value="1"/>
</dbReference>
<evidence type="ECO:0000256" key="6">
    <source>
        <dbReference type="ARBA" id="ARBA00022723"/>
    </source>
</evidence>
<dbReference type="GO" id="GO:0005829">
    <property type="term" value="C:cytosol"/>
    <property type="evidence" value="ECO:0007669"/>
    <property type="project" value="TreeGrafter"/>
</dbReference>